<organism evidence="5 6">
    <name type="scientific">Emericella nidulans (strain FGSC A4 / ATCC 38163 / CBS 112.46 / NRRL 194 / M139)</name>
    <name type="common">Aspergillus nidulans</name>
    <dbReference type="NCBI Taxonomy" id="227321"/>
    <lineage>
        <taxon>Eukaryota</taxon>
        <taxon>Fungi</taxon>
        <taxon>Dikarya</taxon>
        <taxon>Ascomycota</taxon>
        <taxon>Pezizomycotina</taxon>
        <taxon>Eurotiomycetes</taxon>
        <taxon>Eurotiomycetidae</taxon>
        <taxon>Eurotiales</taxon>
        <taxon>Aspergillaceae</taxon>
        <taxon>Aspergillus</taxon>
        <taxon>Aspergillus subgen. Nidulantes</taxon>
    </lineage>
</organism>
<keyword evidence="1" id="KW-0677">Repeat</keyword>
<feature type="repeat" description="ANK" evidence="3">
    <location>
        <begin position="1011"/>
        <end position="1043"/>
    </location>
</feature>
<dbReference type="Proteomes" id="UP000000560">
    <property type="component" value="Chromosome VI"/>
</dbReference>
<keyword evidence="4" id="KW-0472">Membrane</keyword>
<dbReference type="SUPFAM" id="SSF48403">
    <property type="entry name" value="Ankyrin repeat"/>
    <property type="match status" value="1"/>
</dbReference>
<accession>Q5B8Y6</accession>
<feature type="repeat" description="ANK" evidence="3">
    <location>
        <begin position="978"/>
        <end position="1010"/>
    </location>
</feature>
<feature type="transmembrane region" description="Helical" evidence="4">
    <location>
        <begin position="44"/>
        <end position="65"/>
    </location>
</feature>
<dbReference type="InterPro" id="IPR002110">
    <property type="entry name" value="Ankyrin_rpt"/>
</dbReference>
<evidence type="ECO:0000313" key="6">
    <source>
        <dbReference type="Proteomes" id="UP000000560"/>
    </source>
</evidence>
<feature type="repeat" description="ANK" evidence="3">
    <location>
        <begin position="1044"/>
        <end position="1076"/>
    </location>
</feature>
<dbReference type="Pfam" id="PF12796">
    <property type="entry name" value="Ank_2"/>
    <property type="match status" value="2"/>
</dbReference>
<dbReference type="RefSeq" id="XP_660598.1">
    <property type="nucleotide sequence ID" value="XM_655506.1"/>
</dbReference>
<keyword evidence="2 3" id="KW-0040">ANK repeat</keyword>
<dbReference type="GeneID" id="2874379"/>
<accession>C8VIY0</accession>
<feature type="transmembrane region" description="Helical" evidence="4">
    <location>
        <begin position="306"/>
        <end position="325"/>
    </location>
</feature>
<dbReference type="Gene3D" id="1.25.40.20">
    <property type="entry name" value="Ankyrin repeat-containing domain"/>
    <property type="match status" value="1"/>
</dbReference>
<dbReference type="PANTHER" id="PTHR24198">
    <property type="entry name" value="ANKYRIN REPEAT AND PROTEIN KINASE DOMAIN-CONTAINING PROTEIN"/>
    <property type="match status" value="1"/>
</dbReference>
<dbReference type="OrthoDB" id="7464126at2759"/>
<reference evidence="6" key="2">
    <citation type="journal article" date="2009" name="Fungal Genet. Biol.">
        <title>The 2008 update of the Aspergillus nidulans genome annotation: a community effort.</title>
        <authorList>
            <person name="Wortman J.R."/>
            <person name="Gilsenan J.M."/>
            <person name="Joardar V."/>
            <person name="Deegan J."/>
            <person name="Clutterbuck J."/>
            <person name="Andersen M.R."/>
            <person name="Archer D."/>
            <person name="Bencina M."/>
            <person name="Braus G."/>
            <person name="Coutinho P."/>
            <person name="von Dohren H."/>
            <person name="Doonan J."/>
            <person name="Driessen A.J."/>
            <person name="Durek P."/>
            <person name="Espeso E."/>
            <person name="Fekete E."/>
            <person name="Flipphi M."/>
            <person name="Estrada C.G."/>
            <person name="Geysens S."/>
            <person name="Goldman G."/>
            <person name="de Groot P.W."/>
            <person name="Hansen K."/>
            <person name="Harris S.D."/>
            <person name="Heinekamp T."/>
            <person name="Helmstaedt K."/>
            <person name="Henrissat B."/>
            <person name="Hofmann G."/>
            <person name="Homan T."/>
            <person name="Horio T."/>
            <person name="Horiuchi H."/>
            <person name="James S."/>
            <person name="Jones M."/>
            <person name="Karaffa L."/>
            <person name="Karanyi Z."/>
            <person name="Kato M."/>
            <person name="Keller N."/>
            <person name="Kelly D.E."/>
            <person name="Kiel J.A."/>
            <person name="Kim J.M."/>
            <person name="van der Klei I.J."/>
            <person name="Klis F.M."/>
            <person name="Kovalchuk A."/>
            <person name="Krasevec N."/>
            <person name="Kubicek C.P."/>
            <person name="Liu B."/>
            <person name="Maccabe A."/>
            <person name="Meyer V."/>
            <person name="Mirabito P."/>
            <person name="Miskei M."/>
            <person name="Mos M."/>
            <person name="Mullins J."/>
            <person name="Nelson D.R."/>
            <person name="Nielsen J."/>
            <person name="Oakley B.R."/>
            <person name="Osmani S.A."/>
            <person name="Pakula T."/>
            <person name="Paszewski A."/>
            <person name="Paulsen I."/>
            <person name="Pilsyk S."/>
            <person name="Pocsi I."/>
            <person name="Punt P.J."/>
            <person name="Ram A.F."/>
            <person name="Ren Q."/>
            <person name="Robellet X."/>
            <person name="Robson G."/>
            <person name="Seiboth B."/>
            <person name="van Solingen P."/>
            <person name="Specht T."/>
            <person name="Sun J."/>
            <person name="Taheri-Talesh N."/>
            <person name="Takeshita N."/>
            <person name="Ussery D."/>
            <person name="vanKuyk P.A."/>
            <person name="Visser H."/>
            <person name="van de Vondervoort P.J."/>
            <person name="de Vries R.P."/>
            <person name="Walton J."/>
            <person name="Xiang X."/>
            <person name="Xiong Y."/>
            <person name="Zeng A.P."/>
            <person name="Brandt B.W."/>
            <person name="Cornell M.J."/>
            <person name="van den Hondel C.A."/>
            <person name="Visser J."/>
            <person name="Oliver S.G."/>
            <person name="Turner G."/>
        </authorList>
    </citation>
    <scope>GENOME REANNOTATION</scope>
    <source>
        <strain evidence="6">FGSC A4 / ATCC 38163 / CBS 112.46 / NRRL 194 / M139</strain>
    </source>
</reference>
<dbReference type="OMA" id="CFAFHLE"/>
<protein>
    <submittedName>
        <fullName evidence="5">Uncharacterized protein</fullName>
    </submittedName>
</protein>
<evidence type="ECO:0000256" key="4">
    <source>
        <dbReference type="SAM" id="Phobius"/>
    </source>
</evidence>
<dbReference type="PROSITE" id="PS50088">
    <property type="entry name" value="ANK_REPEAT"/>
    <property type="match status" value="4"/>
</dbReference>
<name>Q5B8Y6_EMENI</name>
<dbReference type="KEGG" id="ani:ANIA_02994"/>
<proteinExistence type="predicted"/>
<dbReference type="HOGENOM" id="CLU_001887_0_0_1"/>
<feature type="transmembrane region" description="Helical" evidence="4">
    <location>
        <begin position="175"/>
        <end position="200"/>
    </location>
</feature>
<evidence type="ECO:0000256" key="1">
    <source>
        <dbReference type="ARBA" id="ARBA00022737"/>
    </source>
</evidence>
<dbReference type="PROSITE" id="PS50297">
    <property type="entry name" value="ANK_REP_REGION"/>
    <property type="match status" value="4"/>
</dbReference>
<dbReference type="AlphaFoldDB" id="Q5B8Y6"/>
<reference evidence="6" key="1">
    <citation type="journal article" date="2005" name="Nature">
        <title>Sequencing of Aspergillus nidulans and comparative analysis with A. fumigatus and A. oryzae.</title>
        <authorList>
            <person name="Galagan J.E."/>
            <person name="Calvo S.E."/>
            <person name="Cuomo C."/>
            <person name="Ma L.J."/>
            <person name="Wortman J.R."/>
            <person name="Batzoglou S."/>
            <person name="Lee S.I."/>
            <person name="Basturkmen M."/>
            <person name="Spevak C.C."/>
            <person name="Clutterbuck J."/>
            <person name="Kapitonov V."/>
            <person name="Jurka J."/>
            <person name="Scazzocchio C."/>
            <person name="Farman M."/>
            <person name="Butler J."/>
            <person name="Purcell S."/>
            <person name="Harris S."/>
            <person name="Braus G.H."/>
            <person name="Draht O."/>
            <person name="Busch S."/>
            <person name="D'Enfert C."/>
            <person name="Bouchier C."/>
            <person name="Goldman G.H."/>
            <person name="Bell-Pedersen D."/>
            <person name="Griffiths-Jones S."/>
            <person name="Doonan J.H."/>
            <person name="Yu J."/>
            <person name="Vienken K."/>
            <person name="Pain A."/>
            <person name="Freitag M."/>
            <person name="Selker E.U."/>
            <person name="Archer D.B."/>
            <person name="Penalva M.A."/>
            <person name="Oakley B.R."/>
            <person name="Momany M."/>
            <person name="Tanaka T."/>
            <person name="Kumagai T."/>
            <person name="Asai K."/>
            <person name="Machida M."/>
            <person name="Nierman W.C."/>
            <person name="Denning D.W."/>
            <person name="Caddick M."/>
            <person name="Hynes M."/>
            <person name="Paoletti M."/>
            <person name="Fischer R."/>
            <person name="Miller B."/>
            <person name="Dyer P."/>
            <person name="Sachs M.S."/>
            <person name="Osmani S.A."/>
            <person name="Birren B.W."/>
        </authorList>
    </citation>
    <scope>NUCLEOTIDE SEQUENCE [LARGE SCALE GENOMIC DNA]</scope>
    <source>
        <strain evidence="6">FGSC A4 / ATCC 38163 / CBS 112.46 / NRRL 194 / M139</strain>
    </source>
</reference>
<dbReference type="SMART" id="SM00248">
    <property type="entry name" value="ANK"/>
    <property type="match status" value="6"/>
</dbReference>
<dbReference type="EMBL" id="BN001306">
    <property type="protein sequence ID" value="CBF83602.1"/>
    <property type="molecule type" value="Genomic_DNA"/>
</dbReference>
<dbReference type="eggNOG" id="KOG0504">
    <property type="taxonomic scope" value="Eukaryota"/>
</dbReference>
<sequence>MPAMLWQYLLLTALFWTSAPLVALFGERLMKQFLAESTSRLDNLIFALCPLGILTAVVSVIRICGNPSLRAFVGRANEAPGEAENELLSCVSEGLAELFNDGGISRVSGRPRILEVVVWEEQGSYALGTLRDALKAGAWYADGEGVHAGKELLQLPELDIPNLSLNKGIDRRGPWWFYAAALLGIILQGGTLAYAALTVFWSSGIFGNDDDSATNYALPFYIYGSVSLSLGMFLSAFLIERSSSETYLHPNKPSKLYWLQPGRQSIGDQDFGAFLAVEEGPNSSTSQDLIYIKSVRGPPPKGKRSLLVFTISVTMVGFVLQFVGLRGLHPSVIIADVGSTLVMAVARTCLRTKRLGSDGNQFRIDDRELFSLNEQELDCFAYHLERVKSFQLMSTPVHASVRSGSCATSSSSQVSNQPSGLGEKLIRTRARLTELTSCGRHPSMDWDDLPIRRVAKNLARTIELTMEVVSGWKESPLSSCSFELFFACHPKDSKSRGSLETYNIMLERSNDTFQWKVDANELEAILGLWTFWLLKYDAKWSQNGLGRVVGLTKEEAKAETTDLYFHKWIFRQREAMMVSSKMMSFPGQTFGYFSDDYPDSKEILVVRTENSLGVMAAQEIYIQFLMGILAGTKILGGSVDIIPISQSSFLSQSTCLDELVACFGTGDLGSREDALLCIVPVLKHRGILPELTGDTNSVRERIQKFTSDGDWDAAFSMLQWLCQRSEGNEFDRAVYELGLLCQRAMLINIASVRDRGFETAKSLLQCDARFIFFRNLGSARRPDWMNSPAQKNWWTEFSSQLGWVTWHIANNNTHLHPVKPLLENMGFSKDSLFRANDNPDATEQANANTAQLTFLKWTIPKFNAGRQGVDVEYEGENCIEICLSWIIKNAQHALLHWVLARWVEVGLNCPHLIMKAFVYAAKSQSDPAIQILRRRGADINIPGDQACTALLELVETGNRESVKKLLANGADVNAFVEGTNPPLNLAAGQGDEAMTLLLLEWGADLDIRDAGGFTALRTACEFNQFKTATLLLERGADIDSKAGGGYTPLASAAVKGNLPMVEFLLDKGADAEITDDDGNTVLMLAVYEPSGAVVRFLIDRKVDISKRDNSGRTALDLARRIESRTIIAMLEAA</sequence>
<feature type="repeat" description="ANK" evidence="3">
    <location>
        <begin position="1077"/>
        <end position="1109"/>
    </location>
</feature>
<dbReference type="PANTHER" id="PTHR24198:SF165">
    <property type="entry name" value="ANKYRIN REPEAT-CONTAINING PROTEIN-RELATED"/>
    <property type="match status" value="1"/>
</dbReference>
<evidence type="ECO:0000256" key="2">
    <source>
        <dbReference type="ARBA" id="ARBA00023043"/>
    </source>
</evidence>
<evidence type="ECO:0000313" key="5">
    <source>
        <dbReference type="EMBL" id="CBF83602.1"/>
    </source>
</evidence>
<keyword evidence="4" id="KW-0812">Transmembrane</keyword>
<dbReference type="InterPro" id="IPR036770">
    <property type="entry name" value="Ankyrin_rpt-contain_sf"/>
</dbReference>
<dbReference type="InParanoid" id="Q5B8Y6"/>
<keyword evidence="6" id="KW-1185">Reference proteome</keyword>
<keyword evidence="4" id="KW-1133">Transmembrane helix</keyword>
<feature type="transmembrane region" description="Helical" evidence="4">
    <location>
        <begin position="220"/>
        <end position="239"/>
    </location>
</feature>
<evidence type="ECO:0000256" key="3">
    <source>
        <dbReference type="PROSITE-ProRule" id="PRU00023"/>
    </source>
</evidence>
<gene>
    <name evidence="5" type="ORF">ANIA_02994</name>
</gene>